<reference evidence="2 3" key="1">
    <citation type="journal article" date="2023" name="Plant Dis.">
        <title>First Report of Diplodia intermedia Causing Canker and Dieback Diseases on Apple Trees in Canada.</title>
        <authorList>
            <person name="Ellouze W."/>
            <person name="Ilyukhin E."/>
            <person name="Sulman M."/>
            <person name="Ali S."/>
        </authorList>
    </citation>
    <scope>NUCLEOTIDE SEQUENCE [LARGE SCALE GENOMIC DNA]</scope>
    <source>
        <strain evidence="2 3">M45-28</strain>
    </source>
</reference>
<evidence type="ECO:0008006" key="4">
    <source>
        <dbReference type="Google" id="ProtNLM"/>
    </source>
</evidence>
<dbReference type="Gene3D" id="3.30.1330.40">
    <property type="entry name" value="RutC-like"/>
    <property type="match status" value="1"/>
</dbReference>
<comment type="similarity">
    <text evidence="1">Belongs to the RutC family.</text>
</comment>
<comment type="caution">
    <text evidence="2">The sequence shown here is derived from an EMBL/GenBank/DDBJ whole genome shotgun (WGS) entry which is preliminary data.</text>
</comment>
<organism evidence="2 3">
    <name type="scientific">Diplodia intermedia</name>
    <dbReference type="NCBI Taxonomy" id="856260"/>
    <lineage>
        <taxon>Eukaryota</taxon>
        <taxon>Fungi</taxon>
        <taxon>Dikarya</taxon>
        <taxon>Ascomycota</taxon>
        <taxon>Pezizomycotina</taxon>
        <taxon>Dothideomycetes</taxon>
        <taxon>Dothideomycetes incertae sedis</taxon>
        <taxon>Botryosphaeriales</taxon>
        <taxon>Botryosphaeriaceae</taxon>
        <taxon>Diplodia</taxon>
    </lineage>
</organism>
<gene>
    <name evidence="2" type="ORF">SLS58_009625</name>
</gene>
<dbReference type="CDD" id="cd00448">
    <property type="entry name" value="YjgF_YER057c_UK114_family"/>
    <property type="match status" value="1"/>
</dbReference>
<protein>
    <recommendedName>
        <fullName evidence="4">YjgF-like protein</fullName>
    </recommendedName>
</protein>
<proteinExistence type="inferred from homology"/>
<dbReference type="EMBL" id="JAKEKT020000097">
    <property type="protein sequence ID" value="KAL1636709.1"/>
    <property type="molecule type" value="Genomic_DNA"/>
</dbReference>
<name>A0ABR3TAX1_9PEZI</name>
<keyword evidence="3" id="KW-1185">Reference proteome</keyword>
<dbReference type="PROSITE" id="PS01094">
    <property type="entry name" value="UPF0076"/>
    <property type="match status" value="1"/>
</dbReference>
<dbReference type="InterPro" id="IPR006175">
    <property type="entry name" value="YjgF/YER057c/UK114"/>
</dbReference>
<dbReference type="Pfam" id="PF01042">
    <property type="entry name" value="Ribonuc_L-PSP"/>
    <property type="match status" value="1"/>
</dbReference>
<dbReference type="PANTHER" id="PTHR11803:SF58">
    <property type="entry name" value="PROTEIN HMF1-RELATED"/>
    <property type="match status" value="1"/>
</dbReference>
<dbReference type="PANTHER" id="PTHR11803">
    <property type="entry name" value="2-IMINOBUTANOATE/2-IMINOPROPANOATE DEAMINASE RIDA"/>
    <property type="match status" value="1"/>
</dbReference>
<accession>A0ABR3TAX1</accession>
<dbReference type="InterPro" id="IPR035959">
    <property type="entry name" value="RutC-like_sf"/>
</dbReference>
<evidence type="ECO:0000313" key="2">
    <source>
        <dbReference type="EMBL" id="KAL1636709.1"/>
    </source>
</evidence>
<evidence type="ECO:0000256" key="1">
    <source>
        <dbReference type="ARBA" id="ARBA00010552"/>
    </source>
</evidence>
<sequence length="133" mass="13912">MSDITPVLSDKACAYPAGLFQSGGQDHAKIFNGVVYTTGQIGADVAGTLVGKDIASQTEQVLKNLSAILEAAGSSLARVVKVNIYMVDQSEYAGMNEVYKAMMPDPKPPRACVFVKGLPAGASVEMEMVAAVK</sequence>
<dbReference type="SUPFAM" id="SSF55298">
    <property type="entry name" value="YjgF-like"/>
    <property type="match status" value="1"/>
</dbReference>
<dbReference type="Proteomes" id="UP001521184">
    <property type="component" value="Unassembled WGS sequence"/>
</dbReference>
<dbReference type="InterPro" id="IPR019897">
    <property type="entry name" value="RidA_CS"/>
</dbReference>
<evidence type="ECO:0000313" key="3">
    <source>
        <dbReference type="Proteomes" id="UP001521184"/>
    </source>
</evidence>